<protein>
    <submittedName>
        <fullName evidence="2">Uncharacterized protein</fullName>
    </submittedName>
</protein>
<organism evidence="2 3">
    <name type="scientific">Streptacidiphilus cavernicola</name>
    <dbReference type="NCBI Taxonomy" id="3342716"/>
    <lineage>
        <taxon>Bacteria</taxon>
        <taxon>Bacillati</taxon>
        <taxon>Actinomycetota</taxon>
        <taxon>Actinomycetes</taxon>
        <taxon>Kitasatosporales</taxon>
        <taxon>Streptomycetaceae</taxon>
        <taxon>Streptacidiphilus</taxon>
    </lineage>
</organism>
<dbReference type="EMBL" id="JBHFAB010000021">
    <property type="protein sequence ID" value="MFC1419864.1"/>
    <property type="molecule type" value="Genomic_DNA"/>
</dbReference>
<accession>A0ABV6W1J5</accession>
<evidence type="ECO:0000313" key="2">
    <source>
        <dbReference type="EMBL" id="MFC1419864.1"/>
    </source>
</evidence>
<dbReference type="Proteomes" id="UP001592531">
    <property type="component" value="Unassembled WGS sequence"/>
</dbReference>
<feature type="region of interest" description="Disordered" evidence="1">
    <location>
        <begin position="164"/>
        <end position="214"/>
    </location>
</feature>
<evidence type="ECO:0000256" key="1">
    <source>
        <dbReference type="SAM" id="MobiDB-lite"/>
    </source>
</evidence>
<reference evidence="2 3" key="1">
    <citation type="submission" date="2024-09" db="EMBL/GenBank/DDBJ databases">
        <authorList>
            <person name="Lee S.D."/>
        </authorList>
    </citation>
    <scope>NUCLEOTIDE SEQUENCE [LARGE SCALE GENOMIC DNA]</scope>
    <source>
        <strain evidence="2 3">N8-3</strain>
    </source>
</reference>
<proteinExistence type="predicted"/>
<dbReference type="RefSeq" id="WP_380540145.1">
    <property type="nucleotide sequence ID" value="NZ_JBHFAB010000021.1"/>
</dbReference>
<comment type="caution">
    <text evidence="2">The sequence shown here is derived from an EMBL/GenBank/DDBJ whole genome shotgun (WGS) entry which is preliminary data.</text>
</comment>
<name>A0ABV6W1J5_9ACTN</name>
<sequence>MRTRQVTPLYADRPRPVGRTVDPSAWAEAGVPLLRSPRELVGDLYRVHRPQPGTAVVAVLEQNDRIVAGASFPARVGHGDGWQYRNALLLHLRHLVPHDLRLRSPVRTAVLLLCRHGGPDWTEEDGPWMWGLRDASGLHGLRCGAYVTLADTGWQVIGEQRAGRHPHAGSWSEETVRSLSSLSARGPDQPQRRMLEAPAPIVSPVPEPARIAAR</sequence>
<gene>
    <name evidence="2" type="ORF">ACEZDE_24960</name>
</gene>
<keyword evidence="3" id="KW-1185">Reference proteome</keyword>
<evidence type="ECO:0000313" key="3">
    <source>
        <dbReference type="Proteomes" id="UP001592531"/>
    </source>
</evidence>